<evidence type="ECO:0000313" key="8">
    <source>
        <dbReference type="Proteomes" id="UP001565368"/>
    </source>
</evidence>
<keyword evidence="8" id="KW-1185">Reference proteome</keyword>
<sequence>MSTHEEPKVAGEVHVNDHNGYNSGQHLNVYNSRQPGFPIYGPKKKANPGPLGLFCFASTTLLLSFINVKARHLAEPNIVTGLAFALGGAGQFLAGILEFCVGNTFGLTAFVSYGGFWISVGFLFWPSSGMLAAYKGTDLDQALGLFMMVWFVFTTLMLLATFRSSAGLVAVFFFLSLTFLLLGIGYLLVKPVILKAAGYFGIVTAACAYYTALHGLLTAEAAPFGIPNPSLARKED</sequence>
<reference evidence="7 8" key="1">
    <citation type="submission" date="2023-08" db="EMBL/GenBank/DDBJ databases">
        <title>Annotated Genome Sequence of Vanrija albida AlHP1.</title>
        <authorList>
            <person name="Herzog R."/>
        </authorList>
    </citation>
    <scope>NUCLEOTIDE SEQUENCE [LARGE SCALE GENOMIC DNA]</scope>
    <source>
        <strain evidence="7 8">AlHP1</strain>
    </source>
</reference>
<comment type="caution">
    <text evidence="7">The sequence shown here is derived from an EMBL/GenBank/DDBJ whole genome shotgun (WGS) entry which is preliminary data.</text>
</comment>
<keyword evidence="5 6" id="KW-0472">Membrane</keyword>
<keyword evidence="4 6" id="KW-1133">Transmembrane helix</keyword>
<dbReference type="EMBL" id="JBBXJM010000004">
    <property type="protein sequence ID" value="KAL1408695.1"/>
    <property type="molecule type" value="Genomic_DNA"/>
</dbReference>
<evidence type="ECO:0000256" key="6">
    <source>
        <dbReference type="SAM" id="Phobius"/>
    </source>
</evidence>
<dbReference type="NCBIfam" id="NF038013">
    <property type="entry name" value="AceTr_1"/>
    <property type="match status" value="1"/>
</dbReference>
<evidence type="ECO:0000256" key="5">
    <source>
        <dbReference type="ARBA" id="ARBA00023136"/>
    </source>
</evidence>
<keyword evidence="3 6" id="KW-0812">Transmembrane</keyword>
<gene>
    <name evidence="7" type="ORF">Q8F55_005508</name>
</gene>
<feature type="transmembrane region" description="Helical" evidence="6">
    <location>
        <begin position="168"/>
        <end position="189"/>
    </location>
</feature>
<dbReference type="PANTHER" id="PTHR31123:SF1">
    <property type="entry name" value="ACCUMULATION OF DYADS PROTEIN 2-RELATED"/>
    <property type="match status" value="1"/>
</dbReference>
<proteinExistence type="inferred from homology"/>
<dbReference type="Pfam" id="PF01184">
    <property type="entry name" value="Gpr1_Fun34_YaaH"/>
    <property type="match status" value="1"/>
</dbReference>
<accession>A0ABR3Q227</accession>
<organism evidence="7 8">
    <name type="scientific">Vanrija albida</name>
    <dbReference type="NCBI Taxonomy" id="181172"/>
    <lineage>
        <taxon>Eukaryota</taxon>
        <taxon>Fungi</taxon>
        <taxon>Dikarya</taxon>
        <taxon>Basidiomycota</taxon>
        <taxon>Agaricomycotina</taxon>
        <taxon>Tremellomycetes</taxon>
        <taxon>Trichosporonales</taxon>
        <taxon>Trichosporonaceae</taxon>
        <taxon>Vanrija</taxon>
    </lineage>
</organism>
<feature type="transmembrane region" description="Helical" evidence="6">
    <location>
        <begin position="49"/>
        <end position="66"/>
    </location>
</feature>
<name>A0ABR3Q227_9TREE</name>
<evidence type="ECO:0000256" key="1">
    <source>
        <dbReference type="ARBA" id="ARBA00004141"/>
    </source>
</evidence>
<protein>
    <submittedName>
        <fullName evidence="7">Uncharacterized protein</fullName>
    </submittedName>
</protein>
<evidence type="ECO:0000256" key="4">
    <source>
        <dbReference type="ARBA" id="ARBA00022989"/>
    </source>
</evidence>
<comment type="subcellular location">
    <subcellularLocation>
        <location evidence="1">Membrane</location>
        <topology evidence="1">Multi-pass membrane protein</topology>
    </subcellularLocation>
</comment>
<dbReference type="InterPro" id="IPR051633">
    <property type="entry name" value="AceTr"/>
</dbReference>
<evidence type="ECO:0000256" key="3">
    <source>
        <dbReference type="ARBA" id="ARBA00022692"/>
    </source>
</evidence>
<dbReference type="RefSeq" id="XP_069208639.1">
    <property type="nucleotide sequence ID" value="XM_069353997.1"/>
</dbReference>
<comment type="similarity">
    <text evidence="2">Belongs to the acetate uptake transporter (AceTr) (TC 2.A.96) family.</text>
</comment>
<feature type="transmembrane region" description="Helical" evidence="6">
    <location>
        <begin position="78"/>
        <end position="99"/>
    </location>
</feature>
<feature type="transmembrane region" description="Helical" evidence="6">
    <location>
        <begin position="105"/>
        <end position="125"/>
    </location>
</feature>
<dbReference type="GeneID" id="95986551"/>
<evidence type="ECO:0000313" key="7">
    <source>
        <dbReference type="EMBL" id="KAL1408695.1"/>
    </source>
</evidence>
<feature type="transmembrane region" description="Helical" evidence="6">
    <location>
        <begin position="196"/>
        <end position="217"/>
    </location>
</feature>
<evidence type="ECO:0000256" key="2">
    <source>
        <dbReference type="ARBA" id="ARBA00005587"/>
    </source>
</evidence>
<dbReference type="PANTHER" id="PTHR31123">
    <property type="entry name" value="ACCUMULATION OF DYADS PROTEIN 2-RELATED"/>
    <property type="match status" value="1"/>
</dbReference>
<dbReference type="Proteomes" id="UP001565368">
    <property type="component" value="Unassembled WGS sequence"/>
</dbReference>
<dbReference type="InterPro" id="IPR000791">
    <property type="entry name" value="Gpr1/Fun34/SatP-like"/>
</dbReference>
<feature type="transmembrane region" description="Helical" evidence="6">
    <location>
        <begin position="145"/>
        <end position="162"/>
    </location>
</feature>